<dbReference type="EMBL" id="QSRJ01000006">
    <property type="protein sequence ID" value="RGL10144.1"/>
    <property type="molecule type" value="Genomic_DNA"/>
</dbReference>
<organism evidence="2 3">
    <name type="scientific">Collinsella tanakaei</name>
    <dbReference type="NCBI Taxonomy" id="626935"/>
    <lineage>
        <taxon>Bacteria</taxon>
        <taxon>Bacillati</taxon>
        <taxon>Actinomycetota</taxon>
        <taxon>Coriobacteriia</taxon>
        <taxon>Coriobacteriales</taxon>
        <taxon>Coriobacteriaceae</taxon>
        <taxon>Collinsella</taxon>
    </lineage>
</organism>
<name>A0A3E4QTN2_9ACTN</name>
<proteinExistence type="predicted"/>
<keyword evidence="1" id="KW-0812">Transmembrane</keyword>
<evidence type="ECO:0000313" key="2">
    <source>
        <dbReference type="EMBL" id="RGL10144.1"/>
    </source>
</evidence>
<reference evidence="2 3" key="1">
    <citation type="submission" date="2018-08" db="EMBL/GenBank/DDBJ databases">
        <title>A genome reference for cultivated species of the human gut microbiota.</title>
        <authorList>
            <person name="Zou Y."/>
            <person name="Xue W."/>
            <person name="Luo G."/>
        </authorList>
    </citation>
    <scope>NUCLEOTIDE SEQUENCE [LARGE SCALE GENOMIC DNA]</scope>
    <source>
        <strain evidence="2 3">TF08-14</strain>
    </source>
</reference>
<evidence type="ECO:0000256" key="1">
    <source>
        <dbReference type="SAM" id="Phobius"/>
    </source>
</evidence>
<protein>
    <submittedName>
        <fullName evidence="2">Uncharacterized protein</fullName>
    </submittedName>
</protein>
<dbReference type="AlphaFoldDB" id="A0A3E4QTN2"/>
<sequence>MIFLMAVFRSALKLAVCLFVATAFLLPLFSSDRVYAEEAICYLGSAVETGTDNGYSEAHAIGEDSPHFGWNLGSFYVSGFTSKQKSDDGTFTFLKKSGDKLALCFRLDQDIDVLNGNDKLTISNDSDGFDESMGIPRSENGFGRGTVIVRQTDYQNAKSDPQVYRDYLVGVEQGADTEVQLFEEGDYEVKFNYEIKNDVRNPFGFISILPEYSNYCISFNFKVRNGNTMVFPFDSKTGSELINESSTPNGFIIDMAKSRYLDVNVKREVLASDGCSLVVTDTRENGPARDGEEYEETGVYTITASNPVTGEKTSKVIYVGDDPVLRAYVVNDASITEIREKINQGAMVGENGQLEWPEVDRASASDVEDAVGFPFVLVAVAGLLVTAVVICGVIFRKKGLPSPVDRALPENEVDYEVFENDEE</sequence>
<dbReference type="Proteomes" id="UP000260943">
    <property type="component" value="Unassembled WGS sequence"/>
</dbReference>
<comment type="caution">
    <text evidence="2">The sequence shown here is derived from an EMBL/GenBank/DDBJ whole genome shotgun (WGS) entry which is preliminary data.</text>
</comment>
<evidence type="ECO:0000313" key="3">
    <source>
        <dbReference type="Proteomes" id="UP000260943"/>
    </source>
</evidence>
<accession>A0A3E4QTN2</accession>
<gene>
    <name evidence="2" type="ORF">DXC81_06050</name>
</gene>
<keyword evidence="1" id="KW-0472">Membrane</keyword>
<feature type="transmembrane region" description="Helical" evidence="1">
    <location>
        <begin position="371"/>
        <end position="395"/>
    </location>
</feature>
<keyword evidence="1" id="KW-1133">Transmembrane helix</keyword>